<feature type="domain" description="Pilus assembly protein E-set like" evidence="2">
    <location>
        <begin position="287"/>
        <end position="351"/>
    </location>
</feature>
<dbReference type="Pfam" id="PF16967">
    <property type="entry name" value="TcfC"/>
    <property type="match status" value="1"/>
</dbReference>
<dbReference type="InterPro" id="IPR032636">
    <property type="entry name" value="Pilus_assem_E-set-like_dom"/>
</dbReference>
<dbReference type="EMBL" id="BMJS01000006">
    <property type="protein sequence ID" value="GGF93583.1"/>
    <property type="molecule type" value="Genomic_DNA"/>
</dbReference>
<feature type="chain" id="PRO_5035249056" evidence="1">
    <location>
        <begin position="23"/>
        <end position="823"/>
    </location>
</feature>
<accession>A0A8J2Z386</accession>
<feature type="signal peptide" evidence="1">
    <location>
        <begin position="1"/>
        <end position="22"/>
    </location>
</feature>
<protein>
    <submittedName>
        <fullName evidence="3">Putative outer membrane usher protein EcpC</fullName>
    </submittedName>
</protein>
<organism evidence="3 4">
    <name type="scientific">Cysteiniphilum litorale</name>
    <dbReference type="NCBI Taxonomy" id="2056700"/>
    <lineage>
        <taxon>Bacteria</taxon>
        <taxon>Pseudomonadati</taxon>
        <taxon>Pseudomonadota</taxon>
        <taxon>Gammaproteobacteria</taxon>
        <taxon>Thiotrichales</taxon>
        <taxon>Fastidiosibacteraceae</taxon>
        <taxon>Cysteiniphilum</taxon>
    </lineage>
</organism>
<evidence type="ECO:0000313" key="4">
    <source>
        <dbReference type="Proteomes" id="UP000636949"/>
    </source>
</evidence>
<sequence length="823" mass="92420">MKTRYQLITLALWQLFALEANFANSTKQPSLPAIGSHGYHTIPNEFRQALSEQFEVNISISGIKLGQFPIAYRDERIFFDIEDILTNKKIHLKAETIAILRQVFSDGLNPHSVISCSDILQSHGLCQADQPFLSAHIDFEQMTLALFLAQDAFEYSAGQNGVYLSNPSSNMLNSLFGYQLNFNYSDDRNTDYYLELNNVTGLGRNHLNSSLYFLQSNSQKKTRVNNVYWQNDQRNLYLRAGYFNNVNFYDGQTGYRLSYGFNGKGILTELGSSDNLAIVNNKPALVPIPLFLDANSTVNVYKDGRLISVQNFTAGNHYLQTESFPSGIYPIDIEITQGSSVIQKQTAIVNKPSTLTKLHGDNKAYRAWLGMVSKDQDSSIKAPYLGGNYALAVTKNAVINAGGYIANNLVLTEIDNEIYLPFNSQFTPNLAMDSTANYGVSLQLSTPWSSYFTTNLWYNTNSKSDNTYSPFKARSNRTGLSTYLDLQKLYIGSISTTYSYNLRDKSDSISVNLYRTLYNRHGFNVSLSASYNDYFSSSTTTTDKGYALSLNFSYFFGDGSSMNNRMRYQQQNNQVSNNFSFSPKVDSSYLRNVNANLDYHTHYYNAMAGVGLTSEWLEGDLSTTSIGRGSDHDYSATGNLKGNVILGANHLKMHKDKTAKSGVMLNMQMPDDSYQMSAQINGAKYPLKNGQNFIPLRHYKQYEIAVHEHADEARSVYFKDNIERANLYPGSIYQIQKVIFPVVEVIGQLVDHSGKAMPHTRIISGDDQFAKTYTDDMGYFVIKVSQTNPKLYALIKDHSKTLQLNQTAIEHAKSGAWIGALTV</sequence>
<dbReference type="AlphaFoldDB" id="A0A8J2Z386"/>
<keyword evidence="1" id="KW-0732">Signal</keyword>
<evidence type="ECO:0000313" key="3">
    <source>
        <dbReference type="EMBL" id="GGF93583.1"/>
    </source>
</evidence>
<reference evidence="3" key="2">
    <citation type="submission" date="2020-09" db="EMBL/GenBank/DDBJ databases">
        <authorList>
            <person name="Sun Q."/>
            <person name="Zhou Y."/>
        </authorList>
    </citation>
    <scope>NUCLEOTIDE SEQUENCE</scope>
    <source>
        <strain evidence="3">CGMCC 1.15758</strain>
    </source>
</reference>
<dbReference type="RefSeq" id="WP_117001818.1">
    <property type="nucleotide sequence ID" value="NZ_BMJS01000006.1"/>
</dbReference>
<evidence type="ECO:0000256" key="1">
    <source>
        <dbReference type="SAM" id="SignalP"/>
    </source>
</evidence>
<comment type="caution">
    <text evidence="3">The sequence shown here is derived from an EMBL/GenBank/DDBJ whole genome shotgun (WGS) entry which is preliminary data.</text>
</comment>
<proteinExistence type="predicted"/>
<dbReference type="Proteomes" id="UP000636949">
    <property type="component" value="Unassembled WGS sequence"/>
</dbReference>
<keyword evidence="4" id="KW-1185">Reference proteome</keyword>
<gene>
    <name evidence="3" type="primary">ecpC</name>
    <name evidence="3" type="ORF">GCM10010995_08430</name>
</gene>
<dbReference type="OrthoDB" id="6730090at2"/>
<evidence type="ECO:0000259" key="2">
    <source>
        <dbReference type="Pfam" id="PF16967"/>
    </source>
</evidence>
<name>A0A8J2Z386_9GAMM</name>
<reference evidence="3" key="1">
    <citation type="journal article" date="2014" name="Int. J. Syst. Evol. Microbiol.">
        <title>Complete genome sequence of Corynebacterium casei LMG S-19264T (=DSM 44701T), isolated from a smear-ripened cheese.</title>
        <authorList>
            <consortium name="US DOE Joint Genome Institute (JGI-PGF)"/>
            <person name="Walter F."/>
            <person name="Albersmeier A."/>
            <person name="Kalinowski J."/>
            <person name="Ruckert C."/>
        </authorList>
    </citation>
    <scope>NUCLEOTIDE SEQUENCE</scope>
    <source>
        <strain evidence="3">CGMCC 1.15758</strain>
    </source>
</reference>